<organism evidence="1 2">
    <name type="scientific">Agrobacterium tumefaciens</name>
    <dbReference type="NCBI Taxonomy" id="358"/>
    <lineage>
        <taxon>Bacteria</taxon>
        <taxon>Pseudomonadati</taxon>
        <taxon>Pseudomonadota</taxon>
        <taxon>Alphaproteobacteria</taxon>
        <taxon>Hyphomicrobiales</taxon>
        <taxon>Rhizobiaceae</taxon>
        <taxon>Rhizobium/Agrobacterium group</taxon>
        <taxon>Agrobacterium</taxon>
        <taxon>Agrobacterium tumefaciens complex</taxon>
    </lineage>
</organism>
<dbReference type="AlphaFoldDB" id="A0AAP9E362"/>
<evidence type="ECO:0000313" key="1">
    <source>
        <dbReference type="EMBL" id="QDY93941.2"/>
    </source>
</evidence>
<protein>
    <recommendedName>
        <fullName evidence="3">Restriction alleviation protein, Lar family</fullName>
    </recommendedName>
</protein>
<dbReference type="EMBL" id="CP042274">
    <property type="protein sequence ID" value="QDY93941.2"/>
    <property type="molecule type" value="Genomic_DNA"/>
</dbReference>
<evidence type="ECO:0008006" key="3">
    <source>
        <dbReference type="Google" id="ProtNLM"/>
    </source>
</evidence>
<gene>
    <name evidence="1" type="ORF">CG010_007230</name>
</gene>
<reference evidence="1 2" key="1">
    <citation type="journal article" date="2017" name="Genome Announc.">
        <title>Draft Genome Sequence of Agrobacterium tumefaciens Biovar 1 Strain 186, Isolated from Walnut.</title>
        <authorList>
            <person name="Poret-Peterson A.T."/>
            <person name="Bhatnagar S."/>
            <person name="McClean A.E."/>
            <person name="Kluepfel D.A."/>
        </authorList>
    </citation>
    <scope>NUCLEOTIDE SEQUENCE [LARGE SCALE GENOMIC DNA]</scope>
    <source>
        <strain evidence="1 2">186</strain>
    </source>
</reference>
<dbReference type="Proteomes" id="UP000222296">
    <property type="component" value="Chromosome Circular"/>
</dbReference>
<sequence length="292" mass="32280">MQSEALKPCPFCGGNNLRFRLSDIEGWIAHVECTDCDDMLGPMSEWKHDEKEDAEKDAAAVWNKRTALEAALSAAEPWPFEHQNYNCPCIHPSQCDESCVKKPAPSVAVKALKWTQFTDRSLDLNADSIEGAYVIRPSAGNKFPVYLWVPGVPYDDARLKPFNDIEAAKSAAQNHHEALIRSALSAQVQDVAGSEGAKAIAAERRRQIEQEGWTPQRDDQYVNGELLQAAACYALHDGGVKDIPPPAWPWSDKWWKPSGVQRDLEKAGALIAAEIDRRLRAAAPAKQEGGHD</sequence>
<dbReference type="RefSeq" id="WP_163117931.1">
    <property type="nucleotide sequence ID" value="NZ_CP042274.1"/>
</dbReference>
<name>A0AAP9E362_AGRTU</name>
<accession>A0AAP9E362</accession>
<proteinExistence type="predicted"/>
<dbReference type="Pfam" id="PF14354">
    <property type="entry name" value="Lar_restr_allev"/>
    <property type="match status" value="1"/>
</dbReference>
<evidence type="ECO:0000313" key="2">
    <source>
        <dbReference type="Proteomes" id="UP000222296"/>
    </source>
</evidence>